<dbReference type="InterPro" id="IPR036390">
    <property type="entry name" value="WH_DNA-bd_sf"/>
</dbReference>
<name>A0A101XNM7_9BACL</name>
<organism evidence="6 7">
    <name type="scientific">Ferroacidibacillus organovorans</name>
    <dbReference type="NCBI Taxonomy" id="1765683"/>
    <lineage>
        <taxon>Bacteria</taxon>
        <taxon>Bacillati</taxon>
        <taxon>Bacillota</taxon>
        <taxon>Bacilli</taxon>
        <taxon>Bacillales</taxon>
        <taxon>Alicyclobacillaceae</taxon>
        <taxon>Ferroacidibacillus</taxon>
    </lineage>
</organism>
<dbReference type="InterPro" id="IPR014757">
    <property type="entry name" value="Tscrpt_reg_IclR_C"/>
</dbReference>
<dbReference type="Gene3D" id="1.10.10.10">
    <property type="entry name" value="Winged helix-like DNA-binding domain superfamily/Winged helix DNA-binding domain"/>
    <property type="match status" value="1"/>
</dbReference>
<gene>
    <name evidence="6" type="ORF">ATW55_02240</name>
</gene>
<reference evidence="6 7" key="1">
    <citation type="submission" date="2015-12" db="EMBL/GenBank/DDBJ databases">
        <title>Draft genome sequence of Acidibacillus ferrooxidans ITV001, isolated from a chalcopyrite acid mine drainage site in Brazil.</title>
        <authorList>
            <person name="Dall'Agnol H."/>
            <person name="Nancucheo I."/>
            <person name="Johnson B."/>
            <person name="Oliveira R."/>
            <person name="Leite L."/>
            <person name="Pylro V."/>
            <person name="Nunes G.L."/>
            <person name="Tzotzos G."/>
            <person name="Fernandes G.R."/>
            <person name="Dutra J."/>
            <person name="Orellana S.C."/>
            <person name="Oliveira G."/>
        </authorList>
    </citation>
    <scope>NUCLEOTIDE SEQUENCE [LARGE SCALE GENOMIC DNA]</scope>
    <source>
        <strain evidence="7">ITV01</strain>
    </source>
</reference>
<dbReference type="GO" id="GO:0003677">
    <property type="term" value="F:DNA binding"/>
    <property type="evidence" value="ECO:0007669"/>
    <property type="project" value="UniProtKB-KW"/>
</dbReference>
<dbReference type="PROSITE" id="PS51077">
    <property type="entry name" value="HTH_ICLR"/>
    <property type="match status" value="1"/>
</dbReference>
<dbReference type="EMBL" id="LPVJ01000071">
    <property type="protein sequence ID" value="KUO94705.1"/>
    <property type="molecule type" value="Genomic_DNA"/>
</dbReference>
<accession>A0A101XNM7</accession>
<comment type="caution">
    <text evidence="6">The sequence shown here is derived from an EMBL/GenBank/DDBJ whole genome shotgun (WGS) entry which is preliminary data.</text>
</comment>
<dbReference type="AlphaFoldDB" id="A0A101XNM7"/>
<dbReference type="SUPFAM" id="SSF55781">
    <property type="entry name" value="GAF domain-like"/>
    <property type="match status" value="1"/>
</dbReference>
<sequence length="260" mass="29062">MNDYHVASVSLAAQALKLLARYKYRSCTLTELSEALHVSKTTCLRVMRTLVNEDFVHYDEGTKKYGLGPYLIPLGNRASELINSVACATQEMRKVAAATGMTTVLVQRMRDDRLMYIATAEAPRDEIRISVSIGQQFPLTAAAFGRCFLAFEPEAQWERYTARGLQKYTEGTVTDPLEWRRRLLETRKHGFAVSHGESREGLSAIAAPIFGAHDVPLLVMACIAFTSQLREEDLENAVNILLPVTKRLSMGSFHAYVSQI</sequence>
<evidence type="ECO:0000313" key="6">
    <source>
        <dbReference type="EMBL" id="KUO94705.1"/>
    </source>
</evidence>
<evidence type="ECO:0000256" key="2">
    <source>
        <dbReference type="ARBA" id="ARBA00023125"/>
    </source>
</evidence>
<dbReference type="InterPro" id="IPR050707">
    <property type="entry name" value="HTH_MetabolicPath_Reg"/>
</dbReference>
<dbReference type="PANTHER" id="PTHR30136:SF24">
    <property type="entry name" value="HTH-TYPE TRANSCRIPTIONAL REPRESSOR ALLR"/>
    <property type="match status" value="1"/>
</dbReference>
<keyword evidence="3" id="KW-0804">Transcription</keyword>
<dbReference type="SMART" id="SM00346">
    <property type="entry name" value="HTH_ICLR"/>
    <property type="match status" value="1"/>
</dbReference>
<dbReference type="InterPro" id="IPR005471">
    <property type="entry name" value="Tscrpt_reg_IclR_N"/>
</dbReference>
<dbReference type="OrthoDB" id="9791752at2"/>
<dbReference type="PROSITE" id="PS51078">
    <property type="entry name" value="ICLR_ED"/>
    <property type="match status" value="1"/>
</dbReference>
<dbReference type="SUPFAM" id="SSF46785">
    <property type="entry name" value="Winged helix' DNA-binding domain"/>
    <property type="match status" value="1"/>
</dbReference>
<dbReference type="Pfam" id="PF09339">
    <property type="entry name" value="HTH_IclR"/>
    <property type="match status" value="1"/>
</dbReference>
<evidence type="ECO:0000256" key="3">
    <source>
        <dbReference type="ARBA" id="ARBA00023163"/>
    </source>
</evidence>
<dbReference type="PANTHER" id="PTHR30136">
    <property type="entry name" value="HELIX-TURN-HELIX TRANSCRIPTIONAL REGULATOR, ICLR FAMILY"/>
    <property type="match status" value="1"/>
</dbReference>
<dbReference type="InterPro" id="IPR029016">
    <property type="entry name" value="GAF-like_dom_sf"/>
</dbReference>
<keyword evidence="7" id="KW-1185">Reference proteome</keyword>
<evidence type="ECO:0000259" key="4">
    <source>
        <dbReference type="PROSITE" id="PS51077"/>
    </source>
</evidence>
<evidence type="ECO:0000313" key="7">
    <source>
        <dbReference type="Proteomes" id="UP000053557"/>
    </source>
</evidence>
<dbReference type="Gene3D" id="3.30.450.40">
    <property type="match status" value="1"/>
</dbReference>
<keyword evidence="2" id="KW-0238">DNA-binding</keyword>
<dbReference type="Pfam" id="PF01614">
    <property type="entry name" value="IclR_C"/>
    <property type="match status" value="1"/>
</dbReference>
<evidence type="ECO:0000256" key="1">
    <source>
        <dbReference type="ARBA" id="ARBA00023015"/>
    </source>
</evidence>
<proteinExistence type="predicted"/>
<dbReference type="InterPro" id="IPR036388">
    <property type="entry name" value="WH-like_DNA-bd_sf"/>
</dbReference>
<dbReference type="GO" id="GO:0003700">
    <property type="term" value="F:DNA-binding transcription factor activity"/>
    <property type="evidence" value="ECO:0007669"/>
    <property type="project" value="TreeGrafter"/>
</dbReference>
<dbReference type="GO" id="GO:0045892">
    <property type="term" value="P:negative regulation of DNA-templated transcription"/>
    <property type="evidence" value="ECO:0007669"/>
    <property type="project" value="TreeGrafter"/>
</dbReference>
<protein>
    <submittedName>
        <fullName evidence="6">IclR family transcriptional regulator</fullName>
    </submittedName>
</protein>
<dbReference type="Proteomes" id="UP000053557">
    <property type="component" value="Unassembled WGS sequence"/>
</dbReference>
<feature type="domain" description="IclR-ED" evidence="5">
    <location>
        <begin position="70"/>
        <end position="254"/>
    </location>
</feature>
<keyword evidence="1" id="KW-0805">Transcription regulation</keyword>
<dbReference type="RefSeq" id="WP_067720289.1">
    <property type="nucleotide sequence ID" value="NZ_LPVJ01000071.1"/>
</dbReference>
<evidence type="ECO:0000259" key="5">
    <source>
        <dbReference type="PROSITE" id="PS51078"/>
    </source>
</evidence>
<feature type="domain" description="HTH iclR-type" evidence="4">
    <location>
        <begin position="6"/>
        <end position="69"/>
    </location>
</feature>